<organism evidence="3 4">
    <name type="scientific">Molorchus minor</name>
    <dbReference type="NCBI Taxonomy" id="1323400"/>
    <lineage>
        <taxon>Eukaryota</taxon>
        <taxon>Metazoa</taxon>
        <taxon>Ecdysozoa</taxon>
        <taxon>Arthropoda</taxon>
        <taxon>Hexapoda</taxon>
        <taxon>Insecta</taxon>
        <taxon>Pterygota</taxon>
        <taxon>Neoptera</taxon>
        <taxon>Endopterygota</taxon>
        <taxon>Coleoptera</taxon>
        <taxon>Polyphaga</taxon>
        <taxon>Cucujiformia</taxon>
        <taxon>Chrysomeloidea</taxon>
        <taxon>Cerambycidae</taxon>
        <taxon>Lamiinae</taxon>
        <taxon>Monochamini</taxon>
        <taxon>Molorchus</taxon>
    </lineage>
</organism>
<comment type="caution">
    <text evidence="3">The sequence shown here is derived from an EMBL/GenBank/DDBJ whole genome shotgun (WGS) entry which is preliminary data.</text>
</comment>
<feature type="compositionally biased region" description="Acidic residues" evidence="1">
    <location>
        <begin position="292"/>
        <end position="304"/>
    </location>
</feature>
<keyword evidence="4" id="KW-1185">Reference proteome</keyword>
<dbReference type="PANTHER" id="PTHR13950">
    <property type="entry name" value="RABCONNECTIN-RELATED"/>
    <property type="match status" value="1"/>
</dbReference>
<dbReference type="SUPFAM" id="SSF50978">
    <property type="entry name" value="WD40 repeat-like"/>
    <property type="match status" value="1"/>
</dbReference>
<dbReference type="InterPro" id="IPR036322">
    <property type="entry name" value="WD40_repeat_dom_sf"/>
</dbReference>
<proteinExistence type="predicted"/>
<dbReference type="PANTHER" id="PTHR13950:SF9">
    <property type="entry name" value="RABCONNECTIN-3A"/>
    <property type="match status" value="1"/>
</dbReference>
<dbReference type="Gene3D" id="2.130.10.10">
    <property type="entry name" value="YVTN repeat-like/Quinoprotein amine dehydrogenase"/>
    <property type="match status" value="1"/>
</dbReference>
<accession>A0ABQ9J8V4</accession>
<evidence type="ECO:0000313" key="4">
    <source>
        <dbReference type="Proteomes" id="UP001162164"/>
    </source>
</evidence>
<reference evidence="3" key="1">
    <citation type="journal article" date="2023" name="Insect Mol. Biol.">
        <title>Genome sequencing provides insights into the evolution of gene families encoding plant cell wall-degrading enzymes in longhorned beetles.</title>
        <authorList>
            <person name="Shin N.R."/>
            <person name="Okamura Y."/>
            <person name="Kirsch R."/>
            <person name="Pauchet Y."/>
        </authorList>
    </citation>
    <scope>NUCLEOTIDE SEQUENCE</scope>
    <source>
        <strain evidence="3">MMC_N1</strain>
    </source>
</reference>
<dbReference type="InterPro" id="IPR022033">
    <property type="entry name" value="Rav1p_C"/>
</dbReference>
<evidence type="ECO:0000313" key="3">
    <source>
        <dbReference type="EMBL" id="KAJ8974411.1"/>
    </source>
</evidence>
<dbReference type="Pfam" id="PF12234">
    <property type="entry name" value="Rav1p_C"/>
    <property type="match status" value="1"/>
</dbReference>
<feature type="domain" description="RAVE complex protein Rav1 C-terminal" evidence="2">
    <location>
        <begin position="2"/>
        <end position="179"/>
    </location>
</feature>
<sequence length="1152" mass="130335">MDAALYYMAMNKKSLVWGLYRSKRDEKMTTFFSNNFSEDRWRKAALKNAYALLGKQRFDHAAAFFLLAGNLNDAVEICLNRLQDIQLAIVIVRLYKGDGEELKQLLYKEILGCDENAHPDPFLRSMALWLLKDYRESLNTLLIGNAGTQHPAHDEEARETKEADPNVFNFYVYLRTHPLLVRQHLASYGTRKVWLPGGKQIVVDEWITPLERQLYFKTAHGHFRAGCPALALEVLSKLPYVVSDRFNQASIESTKENLLDKTDINTGMISWESKPEVNKSTDLDWGAPVTDLSDEEDKDSDDSDVGISINIGARKKSQQEEDDEVEGEEEYQQQIDVMAQQLKFVACLKILMEELSTLATGFEVDGGQLRYQLYIWLEQEVQALRKLCNYTTSDTADSSELEQTPEPENSHMEIANTKPTLHEILVQEKLDFEAKVQRAAKRKRWLRANETLLRTLLSYCSLHGATGGLASVKMELMLLLQELQQEKTHQQLLSPLPFPTSLPLLAASVASSKTVVADPIRYLQCLTHDMLQTIVEMQQPNTNQSQLLVIRDLAIALSACIYQSLCDSDTFKNAIEDSEIGATHLVGRRRRGSINEAQNIITLPSKWPGVTSLRSLLAREKDEDTPRLTVILCESFTAVYMALLLYGLVSHDYIILFHVTAYTFGQEEWGRMFGGGIKKLLRTASLSGNPNSNPQLMTQHSVQTPTEDVSGPSNWLSKQRFKLNTKLLGHQPLLMKEDKPTYREQFVPPEMSILAFLLQRPLLWTISKKPRRRRRRRFRWTCPSTTKIVNNEHSDPNSYSWLVLKLATLRIVQNRLNDFLAVVAGLELSELPVASPLIHSSLRRLTNWQESLKKELDMRQTPPEYIPGCFVENTTGPTIQKYRQILEPHNTPFSTKASAHPARQLWTYLVHQEACRDIFIRAVFGKRKSSGAMEDLSPQAEPMPNEPVRIIHKEQDSIAAFCLNQTLDVLKVNGGLIAVATPRELQGDGHLPPSGVACLVRRRMKHLQDTAVPPFLVIHNVSDKAKEAQPGSPEAGGASSQADVVPVCKLHRLIEIVSVSMLPNMKGIMMYLIFCFQKQVLKHKIDGIRRITAHPLLPLYLTGGQDGSVHLWEWGHQQPVAVPRPAGTYAKVTRVRFSQHGNKFGVGDSMEI</sequence>
<feature type="region of interest" description="Disordered" evidence="1">
    <location>
        <begin position="279"/>
        <end position="306"/>
    </location>
</feature>
<gene>
    <name evidence="3" type="ORF">NQ317_014905</name>
</gene>
<dbReference type="EMBL" id="JAPWTJ010001002">
    <property type="protein sequence ID" value="KAJ8974411.1"/>
    <property type="molecule type" value="Genomic_DNA"/>
</dbReference>
<evidence type="ECO:0000256" key="1">
    <source>
        <dbReference type="SAM" id="MobiDB-lite"/>
    </source>
</evidence>
<dbReference type="Proteomes" id="UP001162164">
    <property type="component" value="Unassembled WGS sequence"/>
</dbReference>
<evidence type="ECO:0000259" key="2">
    <source>
        <dbReference type="Pfam" id="PF12234"/>
    </source>
</evidence>
<protein>
    <recommendedName>
        <fullName evidence="2">RAVE complex protein Rav1 C-terminal domain-containing protein</fullName>
    </recommendedName>
</protein>
<name>A0ABQ9J8V4_9CUCU</name>
<dbReference type="InterPro" id="IPR052208">
    <property type="entry name" value="DmX-like/RAVE_component"/>
</dbReference>
<dbReference type="InterPro" id="IPR015943">
    <property type="entry name" value="WD40/YVTN_repeat-like_dom_sf"/>
</dbReference>